<proteinExistence type="predicted"/>
<dbReference type="Proteomes" id="UP001454036">
    <property type="component" value="Unassembled WGS sequence"/>
</dbReference>
<keyword evidence="3" id="KW-1185">Reference proteome</keyword>
<dbReference type="EMBL" id="BAABME010006322">
    <property type="protein sequence ID" value="GAA0168036.1"/>
    <property type="molecule type" value="Genomic_DNA"/>
</dbReference>
<feature type="region of interest" description="Disordered" evidence="1">
    <location>
        <begin position="1180"/>
        <end position="1226"/>
    </location>
</feature>
<feature type="compositionally biased region" description="Polar residues" evidence="1">
    <location>
        <begin position="829"/>
        <end position="846"/>
    </location>
</feature>
<feature type="region of interest" description="Disordered" evidence="1">
    <location>
        <begin position="1"/>
        <end position="57"/>
    </location>
</feature>
<organism evidence="2 3">
    <name type="scientific">Lithospermum erythrorhizon</name>
    <name type="common">Purple gromwell</name>
    <name type="synonym">Lithospermum officinale var. erythrorhizon</name>
    <dbReference type="NCBI Taxonomy" id="34254"/>
    <lineage>
        <taxon>Eukaryota</taxon>
        <taxon>Viridiplantae</taxon>
        <taxon>Streptophyta</taxon>
        <taxon>Embryophyta</taxon>
        <taxon>Tracheophyta</taxon>
        <taxon>Spermatophyta</taxon>
        <taxon>Magnoliopsida</taxon>
        <taxon>eudicotyledons</taxon>
        <taxon>Gunneridae</taxon>
        <taxon>Pentapetalae</taxon>
        <taxon>asterids</taxon>
        <taxon>lamiids</taxon>
        <taxon>Boraginales</taxon>
        <taxon>Boraginaceae</taxon>
        <taxon>Boraginoideae</taxon>
        <taxon>Lithospermeae</taxon>
        <taxon>Lithospermum</taxon>
    </lineage>
</organism>
<feature type="compositionally biased region" description="Low complexity" evidence="1">
    <location>
        <begin position="1"/>
        <end position="17"/>
    </location>
</feature>
<evidence type="ECO:0000313" key="3">
    <source>
        <dbReference type="Proteomes" id="UP001454036"/>
    </source>
</evidence>
<dbReference type="GO" id="GO:0008017">
    <property type="term" value="F:microtubule binding"/>
    <property type="evidence" value="ECO:0007669"/>
    <property type="project" value="InterPro"/>
</dbReference>
<accession>A0AAV3QYG0</accession>
<dbReference type="PANTHER" id="PTHR33737:SF19">
    <property type="entry name" value="BNAA10G12980D PROTEIN"/>
    <property type="match status" value="1"/>
</dbReference>
<dbReference type="AlphaFoldDB" id="A0AAV3QYG0"/>
<reference evidence="2 3" key="1">
    <citation type="submission" date="2024-01" db="EMBL/GenBank/DDBJ databases">
        <title>The complete chloroplast genome sequence of Lithospermum erythrorhizon: insights into the phylogenetic relationship among Boraginaceae species and the maternal lineages of purple gromwells.</title>
        <authorList>
            <person name="Okada T."/>
            <person name="Watanabe K."/>
        </authorList>
    </citation>
    <scope>NUCLEOTIDE SEQUENCE [LARGE SCALE GENOMIC DNA]</scope>
</reference>
<evidence type="ECO:0000256" key="1">
    <source>
        <dbReference type="SAM" id="MobiDB-lite"/>
    </source>
</evidence>
<gene>
    <name evidence="2" type="ORF">LIER_22848</name>
</gene>
<evidence type="ECO:0000313" key="2">
    <source>
        <dbReference type="EMBL" id="GAA0168036.1"/>
    </source>
</evidence>
<feature type="compositionally biased region" description="Polar residues" evidence="1">
    <location>
        <begin position="1215"/>
        <end position="1226"/>
    </location>
</feature>
<protein>
    <submittedName>
        <fullName evidence="2">Uncharacterized protein</fullName>
    </submittedName>
</protein>
<feature type="compositionally biased region" description="Polar residues" evidence="1">
    <location>
        <begin position="32"/>
        <end position="46"/>
    </location>
</feature>
<name>A0AAV3QYG0_LITER</name>
<feature type="region of interest" description="Disordered" evidence="1">
    <location>
        <begin position="825"/>
        <end position="847"/>
    </location>
</feature>
<dbReference type="InterPro" id="IPR045882">
    <property type="entry name" value="GPT1/2"/>
</dbReference>
<sequence>MTSDSSLLNQDDSLLQSTKKFDSSVHRVKPSCPSSKDNGNKENMSTNKEEAPMLSMEPISMKRKKKNGGYNLRKSLAWDRAFLTEEGILDPAELSLISGTCTKPGGQALSVITEVGSNYKRVDSRDMINSPSLRSHQRKKASQKMSTIQYASGSGVKSSGCPRPSPTSSYPFCIHWQQILVFFPAKIYVSLTSFTLKRPAFVNTSRSAEELKFSKTAIPKPSVCSIPRSAKSSLSDGSQLQHNQFVQSAANNQICTRSSKISTIKDTPQFKAGSAASPSTSSSKLLKGNSIQATTAPPLHPSTRICQSPVTKFSDTSLKKTLREVNTLGMSQTKGEGSFVIAPVPRRTNAGKSMHHAQFQAKKPSGLRMPSPSFRFFGQPKVSISNQPTPTSFKPNIPGLCNLHDHRKVKILRDMKPSISTMPLSSTTVNSALSDSDGESCETSESVLEQNMNKFVHTEISTNELPMNGVDAIDKLDKVQHETGEPIIRKLDSEHETSTSVLEQNISDHSEISYDVLPMHGSDAVDKSDKVHPQQETSESIILRAVGESKIYDTRLLLQTKEGNMEKSVKVFQTCSNDSDSTCSPSMSQILSALSGQHEGEIICSPAVTSQSFTCELPLAAENIVPDKNRSDHAEISYDELPMHGADAIDKSDKVHQQQETSKRIILKAGSEHNIYDNGLLPLPDDGNMEKSIQVFQTRRINDNDLSCSPSMSQKLSALSGQHEGEIISNSAVTSQSFTCELPLAAEIIVPDKNKFDHGEISYDELPMHGADAVDKSVKVHTQHETSKRIILKAISEHKIYDSGLLLQPEDGNMEKSIQGFQARRSNDSDSTCSPLMSHKLSTPSGQHEGEIICNSAVTSQSLTCELPLVAENIVPDKKSSTENHHELPTESCHQSLDQSDAAIFSAPEVRQINKSNSTSEVPEHNTCKYVEVLAISGEMKCQAPESCDSQLENSYFMSRGIYSFSTDAGTRTEVDDETYLEEGQSHVSNGMQTNFPKNDLNVKAVTANLMEYAEKHCEAERIHIAVEESSHCNLELCATGDLLPNREPREEKVFEVPSSIVAKESNKRCENISFIEHFSLQGAMPRESSPSSQHKFDGLKNNLLEDDDNAEILYDVDTSAGEGLAHNSGSISTEKIKNFEKNSNKRDGQIILSKDLVPFSEEWLAAIEAAGEDVLTLKTGAVQNSPTDKSLPEPSPWSPVKRKTNQLGPFDCTKYTNPTPLDSPQ</sequence>
<dbReference type="PANTHER" id="PTHR33737">
    <property type="entry name" value="OS05G0121800 PROTEIN"/>
    <property type="match status" value="1"/>
</dbReference>
<comment type="caution">
    <text evidence="2">The sequence shown here is derived from an EMBL/GenBank/DDBJ whole genome shotgun (WGS) entry which is preliminary data.</text>
</comment>